<reference evidence="1 2" key="1">
    <citation type="submission" date="2013-12" db="EMBL/GenBank/DDBJ databases">
        <title>Draft genome sequence of Caloranaerobacter sp. H53214.</title>
        <authorList>
            <person name="Jiang L.J."/>
            <person name="Shao Z.Z."/>
            <person name="Long M.N."/>
        </authorList>
    </citation>
    <scope>NUCLEOTIDE SEQUENCE [LARGE SCALE GENOMIC DNA]</scope>
    <source>
        <strain evidence="1 2">H53214</strain>
    </source>
</reference>
<accession>A0A096BE59</accession>
<dbReference type="PROSITE" id="PS51257">
    <property type="entry name" value="PROKAR_LIPOPROTEIN"/>
    <property type="match status" value="1"/>
</dbReference>
<evidence type="ECO:0008006" key="3">
    <source>
        <dbReference type="Google" id="ProtNLM"/>
    </source>
</evidence>
<organism evidence="1 2">
    <name type="scientific">Caloranaerobacter azorensis H53214</name>
    <dbReference type="NCBI Taxonomy" id="1156417"/>
    <lineage>
        <taxon>Bacteria</taxon>
        <taxon>Bacillati</taxon>
        <taxon>Bacillota</taxon>
        <taxon>Tissierellia</taxon>
        <taxon>Tissierellales</taxon>
        <taxon>Thermohalobacteraceae</taxon>
        <taxon>Caloranaerobacter</taxon>
    </lineage>
</organism>
<dbReference type="Proteomes" id="UP000029622">
    <property type="component" value="Unassembled WGS sequence"/>
</dbReference>
<evidence type="ECO:0000313" key="1">
    <source>
        <dbReference type="EMBL" id="KGG79445.1"/>
    </source>
</evidence>
<evidence type="ECO:0000313" key="2">
    <source>
        <dbReference type="Proteomes" id="UP000029622"/>
    </source>
</evidence>
<gene>
    <name evidence="1" type="ORF">Y919_12015</name>
</gene>
<protein>
    <recommendedName>
        <fullName evidence="3">Lipoprotein</fullName>
    </recommendedName>
</protein>
<sequence length="170" mass="20025">MRGIKLASIFVFIIALIGCSIISNNTSESENAIQNQNNKKRYISKNIDLFNMDKQTRIKLGITLKYSPNGKHFFITDEADPYGDYFTKIYLYEKGKKEVEIFDFYDFFGKEEIRDMAVVRLFWGGRSDKIYLHVPFSDALEFWAYSLSKHKWERVNIPSEKKIKVQPRIL</sequence>
<dbReference type="EMBL" id="AZTB01000112">
    <property type="protein sequence ID" value="KGG79445.1"/>
    <property type="molecule type" value="Genomic_DNA"/>
</dbReference>
<dbReference type="AlphaFoldDB" id="A0A096BE59"/>
<name>A0A096BE59_9FIRM</name>
<comment type="caution">
    <text evidence="1">The sequence shown here is derived from an EMBL/GenBank/DDBJ whole genome shotgun (WGS) entry which is preliminary data.</text>
</comment>
<proteinExistence type="predicted"/>
<dbReference type="RefSeq" id="WP_035165158.1">
    <property type="nucleotide sequence ID" value="NZ_AZTB01000112.1"/>
</dbReference>